<name>A0A8S5UZU6_9CAUD</name>
<dbReference type="PROSITE" id="PS51750">
    <property type="entry name" value="BRO_N"/>
    <property type="match status" value="1"/>
</dbReference>
<protein>
    <submittedName>
        <fullName evidence="2">Repressor domain protein</fullName>
    </submittedName>
</protein>
<dbReference type="Pfam" id="PF03374">
    <property type="entry name" value="ANT"/>
    <property type="match status" value="1"/>
</dbReference>
<dbReference type="PANTHER" id="PTHR36180:SF2">
    <property type="entry name" value="BRO FAMILY PROTEIN"/>
    <property type="match status" value="1"/>
</dbReference>
<organism evidence="2">
    <name type="scientific">Siphoviridae sp. ctBeL15</name>
    <dbReference type="NCBI Taxonomy" id="2825374"/>
    <lineage>
        <taxon>Viruses</taxon>
        <taxon>Duplodnaviria</taxon>
        <taxon>Heunggongvirae</taxon>
        <taxon>Uroviricota</taxon>
        <taxon>Caudoviricetes</taxon>
    </lineage>
</organism>
<dbReference type="InterPro" id="IPR003497">
    <property type="entry name" value="BRO_N_domain"/>
</dbReference>
<dbReference type="Pfam" id="PF02498">
    <property type="entry name" value="Bro-N"/>
    <property type="match status" value="1"/>
</dbReference>
<dbReference type="SMART" id="SM01040">
    <property type="entry name" value="Bro-N"/>
    <property type="match status" value="1"/>
</dbReference>
<dbReference type="GO" id="GO:0003677">
    <property type="term" value="F:DNA binding"/>
    <property type="evidence" value="ECO:0007669"/>
    <property type="project" value="InterPro"/>
</dbReference>
<dbReference type="EMBL" id="BK016176">
    <property type="protein sequence ID" value="DAG00026.1"/>
    <property type="molecule type" value="Genomic_DNA"/>
</dbReference>
<feature type="domain" description="Bro-N" evidence="1">
    <location>
        <begin position="1"/>
        <end position="107"/>
    </location>
</feature>
<dbReference type="InterPro" id="IPR005039">
    <property type="entry name" value="Ant_C"/>
</dbReference>
<dbReference type="PANTHER" id="PTHR36180">
    <property type="entry name" value="DNA-BINDING PROTEIN-RELATED-RELATED"/>
    <property type="match status" value="1"/>
</dbReference>
<sequence>MNEMQVFNNPEFGEVRTIEENGAILFCGSDVAKALGYTNPSKAINDHCRGDLTKRYPIVDALGRTQGAIFIPESDLYRLVFSSKLPTAEKFTDWVTKEVLPSIRKTGGYALPKDYPAALRALADAEETKLRLLAENQQQAQVIADFEPIRQYVDTILESKGTMATSQIAADYGLTAQKLNKILHDGGIQRNVNGQWLLYAKHMGKGHTKSKTIQIIRSDGRPDTIMQTQWTQKGRLMIHEILTARGIEAVMDRRVQVCRE</sequence>
<proteinExistence type="predicted"/>
<reference evidence="2" key="1">
    <citation type="journal article" date="2021" name="Proc. Natl. Acad. Sci. U.S.A.">
        <title>A Catalog of Tens of Thousands of Viruses from Human Metagenomes Reveals Hidden Associations with Chronic Diseases.</title>
        <authorList>
            <person name="Tisza M.J."/>
            <person name="Buck C.B."/>
        </authorList>
    </citation>
    <scope>NUCLEOTIDE SEQUENCE</scope>
    <source>
        <strain evidence="2">CtBeL15</strain>
    </source>
</reference>
<accession>A0A8S5UZU6</accession>
<evidence type="ECO:0000259" key="1">
    <source>
        <dbReference type="PROSITE" id="PS51750"/>
    </source>
</evidence>
<evidence type="ECO:0000313" key="2">
    <source>
        <dbReference type="EMBL" id="DAG00026.1"/>
    </source>
</evidence>